<feature type="domain" description="Carrier" evidence="7">
    <location>
        <begin position="5225"/>
        <end position="5300"/>
    </location>
</feature>
<evidence type="ECO:0000259" key="7">
    <source>
        <dbReference type="PROSITE" id="PS50075"/>
    </source>
</evidence>
<dbReference type="SUPFAM" id="SSF52777">
    <property type="entry name" value="CoA-dependent acyltransferases"/>
    <property type="match status" value="12"/>
</dbReference>
<dbReference type="Gene3D" id="3.30.300.30">
    <property type="match status" value="4"/>
</dbReference>
<dbReference type="FunFam" id="1.10.1200.10:FF:000005">
    <property type="entry name" value="Nonribosomal peptide synthetase 1"/>
    <property type="match status" value="3"/>
</dbReference>
<evidence type="ECO:0000256" key="6">
    <source>
        <dbReference type="SAM" id="MobiDB-lite"/>
    </source>
</evidence>
<dbReference type="GO" id="GO:0005829">
    <property type="term" value="C:cytosol"/>
    <property type="evidence" value="ECO:0007669"/>
    <property type="project" value="TreeGrafter"/>
</dbReference>
<comment type="caution">
    <text evidence="8">The sequence shown here is derived from an EMBL/GenBank/DDBJ whole genome shotgun (WGS) entry which is preliminary data.</text>
</comment>
<dbReference type="FunFam" id="3.30.300.30:FF:000015">
    <property type="entry name" value="Nonribosomal peptide synthase SidD"/>
    <property type="match status" value="1"/>
</dbReference>
<evidence type="ECO:0000256" key="3">
    <source>
        <dbReference type="ARBA" id="ARBA00022450"/>
    </source>
</evidence>
<dbReference type="NCBIfam" id="TIGR01733">
    <property type="entry name" value="AA-adenyl-dom"/>
    <property type="match status" value="4"/>
</dbReference>
<dbReference type="FunFam" id="3.40.50.980:FF:000002">
    <property type="entry name" value="Enterobactin synthetase component F"/>
    <property type="match status" value="2"/>
</dbReference>
<keyword evidence="5" id="KW-0677">Repeat</keyword>
<dbReference type="SUPFAM" id="SSF47336">
    <property type="entry name" value="ACP-like"/>
    <property type="match status" value="4"/>
</dbReference>
<dbReference type="InterPro" id="IPR045851">
    <property type="entry name" value="AMP-bd_C_sf"/>
</dbReference>
<dbReference type="PROSITE" id="PS00012">
    <property type="entry name" value="PHOSPHOPANTETHEINE"/>
    <property type="match status" value="4"/>
</dbReference>
<gene>
    <name evidence="8" type="ORF">GGD41_003105</name>
</gene>
<dbReference type="PROSITE" id="PS00455">
    <property type="entry name" value="AMP_BINDING"/>
    <property type="match status" value="4"/>
</dbReference>
<dbReference type="InterPro" id="IPR000873">
    <property type="entry name" value="AMP-dep_synth/lig_dom"/>
</dbReference>
<feature type="domain" description="Carrier" evidence="7">
    <location>
        <begin position="1052"/>
        <end position="1127"/>
    </location>
</feature>
<dbReference type="CDD" id="cd05930">
    <property type="entry name" value="A_NRPS"/>
    <property type="match status" value="1"/>
</dbReference>
<dbReference type="GO" id="GO:0043041">
    <property type="term" value="P:amino acid activation for nonribosomal peptide biosynthetic process"/>
    <property type="evidence" value="ECO:0007669"/>
    <property type="project" value="TreeGrafter"/>
</dbReference>
<dbReference type="NCBIfam" id="TIGR01720">
    <property type="entry name" value="NRPS-para261"/>
    <property type="match status" value="2"/>
</dbReference>
<keyword evidence="4" id="KW-0597">Phosphoprotein</keyword>
<dbReference type="GO" id="GO:0044550">
    <property type="term" value="P:secondary metabolite biosynthetic process"/>
    <property type="evidence" value="ECO:0007669"/>
    <property type="project" value="UniProtKB-ARBA"/>
</dbReference>
<dbReference type="PANTHER" id="PTHR45527:SF14">
    <property type="entry name" value="PLIPASTATIN SYNTHASE SUBUNIT B"/>
    <property type="match status" value="1"/>
</dbReference>
<dbReference type="FunFam" id="3.30.300.30:FF:000010">
    <property type="entry name" value="Enterobactin synthetase component F"/>
    <property type="match status" value="2"/>
</dbReference>
<dbReference type="Pfam" id="PF00550">
    <property type="entry name" value="PP-binding"/>
    <property type="match status" value="4"/>
</dbReference>
<dbReference type="GO" id="GO:0031177">
    <property type="term" value="F:phosphopantetheine binding"/>
    <property type="evidence" value="ECO:0007669"/>
    <property type="project" value="InterPro"/>
</dbReference>
<keyword evidence="3" id="KW-0596">Phosphopantetheine</keyword>
<evidence type="ECO:0000256" key="4">
    <source>
        <dbReference type="ARBA" id="ARBA00022553"/>
    </source>
</evidence>
<dbReference type="SUPFAM" id="SSF56801">
    <property type="entry name" value="Acetyl-CoA synthetase-like"/>
    <property type="match status" value="4"/>
</dbReference>
<dbReference type="InterPro" id="IPR025110">
    <property type="entry name" value="AMP-bd_C"/>
</dbReference>
<sequence length="5323" mass="577600">MNALNHSLAVDETVSPGAASPAAPVPAHDADELVEISRRYASLPRERRRAFREKLRSHGFDVGQLPVVALPADDADADADPTAAALAPLSPAQERLWFLWRLNPASVAYNMSGLLRLRGAVDEAALRATFTALVTRHASLRTRFVEQDGEPCQRVDDEPAFGWAAHVLAAPSEAQVQVTLDRLAWQPFDLEQGPLLRVDLVRPAADDLRLLVSMHHVVSDGWSIGVLFAEFLALYEAATTSTEREPLALEARAGLEPLRIQYADYARWQREWFDADALAPQLDYWRAQLAPADIDPLALPFDRRRKGARDGAAGTVSARVPAATAQALKQVAQARGTTLFAALLAAFDVLLHRYTGAHDVRVGVPVAGRHGADTAGLIGFFVNMIVMRAAVRAGDDYAALLDQVSARLAEGQGNQDLPFARLVEALQPAREGGRTPLFDVVFNLRQHPSHRASLPGLEVESAALNLDAAQFDLSLNAAETPQGIELSFDFASDVFDAATVERLLTHYVSIVEEAARAPATRIGAFVLADSAVSGAGAEARPEFAFEPVSVSIETQARLRPDALAVSCDGETLTYAQLDAWSNRIAHRLVSLGVKRDERVGVSLERSCALVASLLGVLKAGGAYVPLDPSYPAARLTAMIADANVTRVVLDDANPAFEGCELVQVDDVGNESSGSCGVAIDPEQLAYVIFTSGSTGRPKGVGITQANVSRLLSATRAQFAFDERDVWTLFHSYAFDFSVWEIFGALVHGARLVVVPYWSARDTRAFHALLREQQVTVLNQTPSAFVPLMQHDLECRRAGAASLDSLRVVVFGGEKLEPSLLGEWIEAGGTQAPTMVNMYGITETTVHVTYRRLARDEMGAGARSVIGAALADLTLHVLDEGMNPVPRGATGELYVGGAGLARGYLGRAGLSAERFVPDPWSSNGARLYRSGDLARREADGEIVYIGRNDAQVKIRGFRIELGEIDAALAALPSVREARVLAHEGRTLVAYVVPRAHAACDVAQLEASLVRVLPAHMVPGAYVLLDALPLTHNGKLDRAALPAPQAPDAGEPVEPATPSELTLAQIWRDVLGLERVGAHDDFFRLGGDSLLAVRVLARVRRAVGHDVPLQAIFDHPELQRFARYLDELVQAAPASAHDAAIPRLARTGEAVALSHAQERMWMLWRLEPDSAAYNIAGALQLNGELSLPALRSAIHALVRRHDTLRLRFTETGGVARQQIVDADDGHVLDWREYDLQGRAAGLDGQLRGFAQQPFDLLGGPALRAGLFTLDATTHVLALSMHHIVADGWSIKVLIDDFSALYTAALDAPQAVALRELPIRYADFALWQRRRIDEAVLDTQLDFWRATLGASHPALDLPVDRERREARSGAGGRVSRTVPRELGERLRASQAGEGVTLFMSLLAAFDVLLHRYTGAADIRVGIPAAGRERIETEGVVGCFVNTLVIRSDLRARQSFAQLAAQVRDRVLAAHAHQDVPFGRIVDALQPERNLLQTPLFQVMFDLRVDDGIQALRLPGLTAQRRDMGSDSTQFDLMLHADERDGALELSFSFASDVFDAATVERLLTHYVSIVEEAARAPATRIGAFVLADSAVSGAGAEARPEFAFEPVSVSIETQARLRPDALAVSCDGETLTYAQLDAWSNRIAHRLVSLGVKRDERVGVSLERSCALVASLLGVLKAGGAYVPLDPSYPAARLTAMIADANVTRVVLDEANPAFDGCELVQVDDVGNESSGSCGVAIDPEQLAYVIFTSGSTGRPKGVGITQANVSRLLSATRAQFAFDERDVWTLFHSYAFDFSVWEIFGALVHGARLVVVPYWSARDTRAFHALLRDQQVTVLNQTPSAFVPLMQHDLECRRAGAASLDSLRVVVFGGEKLEPSLLGEWIEAGGTQAPTMVNMYGITETTVHVTYRRLARDEMGAGARSVIGAAIPDLTLHVLDEGMNPVPRGATGELYVGGAGLARGYLGRAGLSAERFVPDPWSSNGARLYRSGDLARREADGEIVYIGRDDAQVKIRGFRIELGEIDAALAALPSVREARVLAHEGRTLVAYVVPRAHAACDVAQLEASLARVLPAHMVPGAYVLLDALPLTHNGKLDRAALPAPQAPDAGEHVEPATPSELTLAQIWRDVLGLERVGAHDDFFRLGGDSILSLQVVARAQEVGLDITPRQLFEHPNIAALAAVADMQRDRPRARASVERHDTMPLTPIQSWFFELHPRGESHWNQSVLLRSDAALDTRALQSAWQRLQKRHDALRLRFVRAEAADVEAANSSANTTTPNIPGNGHGGWQQRVLPFDGGAQIDSVDLRTLPDAAARLENLCEEAQRSLDIERGPVCRLLHIAMDDGERVLIVVHHLAVDGVSWRILLRELERDYSAAIAYPHDTKNEAFAPTPWSAWVAAQRAHAASTEVVADVSTWRAALAHADAWLPFAGEAGSAATFGASRTREVRFDADLTRRLSSHAARAYRLRVDELLLAAFAQTLSGWRERPGALIDVESHGRTHPVGELDLSGTMGWFTTRYPLWIDTPDDAAEALLRVKDQVRDVRFDGIHWMWLTQTDAARPLADLPRAQVSFNYLGRFDTSLEQNGQFRFAEEAGGTPLAAGSPLPYAIDVNGLIANEGLSLTWRYSPATIDDATIARLVDDFETRVQRLVDHCEAAQAVSTRQDFELARLTRAQFDEVAAHLPGDVADLYPATPLQQGILYHSLIDESQQSYTNQLHLTLNGRLDVAALDSAWQRAVARHDILRTQFFWQYDGAPLQVVRRAVILPFERVSLNAPDSDTYALRLAQWRDADLRKGFSFDAAPLMRVALFERPDGAHDLVWTHHHLLMDGWSSAQLLSEVAQSYRALTAGEADKATAPAPRFHEYIRWLQAQPDGEGWWREQLARRDEPAQLQAGVGRPAVPGTGIAQRRVVLDEALCTRLSQAGRTLGVTLNTIVQGAWALLLTRYGNRQQAAFGVTVSGRPATLRGSQQMLGLFIHSLPLYIDAQPDARVAGWLRGIQEQNVALRQHEHTPLAQIQQWAGQGGESLFDSLLVFENYPIDEGARDQRGALEIVANESVDPTHYPLTLSILPREGVEIEWSWNTALFEASTIERLSGHYVALLGQICEAGERRLCELSMNEGAGRSSVAQRVAYPYASTVSRFGTRAQSCGGQLALICEDERVSYAQLDAWADRLGVSLMQAGIAHEDRVGVCLERSAGLAAALLGIWKAGAAQVPLDPAYPEGRLREMIEDAGVRCVIVDAASAQRLASVLEGCAQVRIVDEGAEPDERAVSALRERTASIHPDQLAYVIYTSGSTGRPKGVAVSQRSLSLHLDDFIGTYGISAQDTLLQSSTINFDVALHELLPALLMGGRVCMRGASAWDLQALSGALAAHQVTFSRIPTALWQQWLGDAPSRESLPALRQITVGGEGLPGDALARWFRGGLASVRLDNLYGPTETSVAALYRRTQPEDIHHVSAPIGVAYPGRSVCVLDACGNEVPVGGLGELCIGGDSLARGYLGRAGLSAERFVPSPYGHGERLYRSGDLCRLRADGCIEYLGRLDQQVKLRGYRIELGEIEVQLRGCAGVEQAVVALRGEGERRRLVAYWVGEAQAGELQAALQARLPGYMVPGGWMKLAHLPVMANGKLDRAALPAPREDQEVQSVAPRSEREAQLRDIWAAVLGREAQPPGVTQNFFEAGGDSIVSLQLIAKARQVGLRLTPKQVFDHPTIEAQARVAVALSESGEGVRAGQDELHEAVPLTPIQQWFFERFAQAPSHWNQAVLLRVRGGLDEAVLERALQVLVARHDALRLRFAREAGTGGWTQRVVPVAPVTVPASGAAEVMAGVAATRLVERISVGDAHGWEQALYDACTQVQQQLDLENGPLLKAAYLDVGRHGQRVLLAIHHLAVDGVSWRILLDQLQQAYEQAERGEAIGIGARSTPFSVWSVRQQEYGMRAERLAELGWWQQRLTGVTPWPALQTEQTEQTVVGEAVQIGATQTQTHTLRLDAPTTSALLYDSSRNTGLTPEVLLLAALTQTLSQRSGQSRVLIELEGHGREDVLDDIDLTRTVGWFTTRYPVVFEATADDTTQTLHTVRASLAAVPQRGLHWGLLEARGAIDPAVREALAGLPRARVGFNYLGQFDASLPDSSRFAFADEAGGDSVQANLQDAQVKVLQLDALVAGGELQINWRYRTAHLTQPEIEACAASFRHNLLAMIESSQRPATRLYASDFPLARMSQAALDALDLDPASVVDIYPATQAQQGLLLHTQLGANSGIYVNQLRLTLRGPLDVAALRAAWQIAAARHDILRTAFVVSPEVDMLQVVHREVDVPFADYDWSSLDPVMYDAKLLAWREADVARGFDMKEPPLMRLALIRRPDGAHDLIRTHHHALVDGWSGARLLGEIVDEYRAQRHGVASARREPARYRDYLEWLAAEDRDSASQAWWQERIALLDEPALLTGSLGTPEFGPEEQPAPELIGTREVALDAGLSERLRNVAQRHRVTLNTLMQGAWAILLSRYGNREQVAFGVTVAGRPGDLAGAHDMLGLFINTLPVWTNVADGQHLSAWLAALQQINSAMREHEQTPLAQIQRWSARSGDALFDSLLVFENYPADAALASSDDLFDVGALDSIERTHYPLTLTIVPRGAITLHWAWRAARFAPAHIAAIAAHFVDLLEGFTQVADPLLASIVLGSSSAPATSMLDGTPNGTRNGTPNGTPFTPVHQLIARHANGATAARTAVVSGEATLSFAQLEAWSNRIAQRLRRLGVKDDTCVAVCVDRSVGLAAALLGTLKSGAAYVPLDASYPAARLGVMLDDAQVGVVVADEACAQLHEALFAGRKLVRIDQLDEQPDTQLDKELDKQLDERDDEPNAALPDAATFDENRLAYVIHTSGSTGRPKGVAVTHGGLARLLASIAERPGVRADDTLVSVTTVSFDIFALELYAPLIAGATVVIAPRAVVTDGRRLAALLDDSHATLMQATPMGWRVLLEGGWQGAPQGRRFVALCGGEALAPDLAAQLLARGVALWNLYGPTETTIWSSVAHIASADAPITLGEAVGHTVLRVLDRAGRDVPLGSVGELCIGGANLARGYVGQGGLSAERFVPDALGEPGARLYRTGDLARARLDGGIDYLGRLDQQIKFRGYRLEIEEIETQLGRGTGVRHAAVALAGEGEARRLVAFVVAHPGHDAGFDAARLRQELAQVLPAHMTPSAIERIDAMPLTANGKLDRKALHAMANAVGGHGASASRTPPATATETTLCVLWAHALNVAEVGIDDDFFELGGHSLLAVRLASAMAASFGRPVDVAQLFRLATVRKIALALDQEIERERDEEENPASQFKDLLSTLDD</sequence>
<dbReference type="PROSITE" id="PS50075">
    <property type="entry name" value="CARRIER"/>
    <property type="match status" value="4"/>
</dbReference>
<dbReference type="FunFam" id="3.40.50.980:FF:000001">
    <property type="entry name" value="Non-ribosomal peptide synthetase"/>
    <property type="match status" value="3"/>
</dbReference>
<dbReference type="InterPro" id="IPR042099">
    <property type="entry name" value="ANL_N_sf"/>
</dbReference>
<feature type="domain" description="Carrier" evidence="7">
    <location>
        <begin position="2108"/>
        <end position="2182"/>
    </location>
</feature>
<dbReference type="SMART" id="SM00823">
    <property type="entry name" value="PKS_PP"/>
    <property type="match status" value="4"/>
</dbReference>
<evidence type="ECO:0000313" key="9">
    <source>
        <dbReference type="Proteomes" id="UP000572540"/>
    </source>
</evidence>
<dbReference type="Gene3D" id="3.40.50.980">
    <property type="match status" value="4"/>
</dbReference>
<dbReference type="Gene3D" id="3.40.50.12780">
    <property type="entry name" value="N-terminal domain of ligase-like"/>
    <property type="match status" value="2"/>
</dbReference>
<dbReference type="InterPro" id="IPR020806">
    <property type="entry name" value="PKS_PP-bd"/>
</dbReference>
<accession>A0A7Z0B101</accession>
<dbReference type="Pfam" id="PF00501">
    <property type="entry name" value="AMP-binding"/>
    <property type="match status" value="4"/>
</dbReference>
<dbReference type="InterPro" id="IPR010071">
    <property type="entry name" value="AA_adenyl_dom"/>
</dbReference>
<dbReference type="EMBL" id="JACCAU010000001">
    <property type="protein sequence ID" value="NYH15877.1"/>
    <property type="molecule type" value="Genomic_DNA"/>
</dbReference>
<protein>
    <submittedName>
        <fullName evidence="8">Amino acid adenylation domain-containing protein/non-ribosomal peptide synthase protein (TIGR01720 family)</fullName>
    </submittedName>
</protein>
<dbReference type="Pfam" id="PF00668">
    <property type="entry name" value="Condensation"/>
    <property type="match status" value="7"/>
</dbReference>
<dbReference type="InterPro" id="IPR001242">
    <property type="entry name" value="Condensation_dom"/>
</dbReference>
<dbReference type="CDD" id="cd19531">
    <property type="entry name" value="LCL_NRPS-like"/>
    <property type="match status" value="2"/>
</dbReference>
<dbReference type="CDD" id="cd19543">
    <property type="entry name" value="DCL_NRPS"/>
    <property type="match status" value="2"/>
</dbReference>
<dbReference type="InterPro" id="IPR036736">
    <property type="entry name" value="ACP-like_sf"/>
</dbReference>
<dbReference type="InterPro" id="IPR010060">
    <property type="entry name" value="NRPS_synth"/>
</dbReference>
<organism evidence="8 9">
    <name type="scientific">Paraburkholderia bryophila</name>
    <dbReference type="NCBI Taxonomy" id="420952"/>
    <lineage>
        <taxon>Bacteria</taxon>
        <taxon>Pseudomonadati</taxon>
        <taxon>Pseudomonadota</taxon>
        <taxon>Betaproteobacteria</taxon>
        <taxon>Burkholderiales</taxon>
        <taxon>Burkholderiaceae</taxon>
        <taxon>Paraburkholderia</taxon>
    </lineage>
</organism>
<dbReference type="Gene3D" id="3.30.559.30">
    <property type="entry name" value="Nonribosomal peptide synthetase, condensation domain"/>
    <property type="match status" value="6"/>
</dbReference>
<dbReference type="InterPro" id="IPR023213">
    <property type="entry name" value="CAT-like_dom_sf"/>
</dbReference>
<dbReference type="Proteomes" id="UP000572540">
    <property type="component" value="Unassembled WGS sequence"/>
</dbReference>
<evidence type="ECO:0000313" key="8">
    <source>
        <dbReference type="EMBL" id="NYH15877.1"/>
    </source>
</evidence>
<reference evidence="8 9" key="1">
    <citation type="submission" date="2020-07" db="EMBL/GenBank/DDBJ databases">
        <title>Exploring microbial biodiversity for novel pathways involved in the catabolism of aromatic compounds derived from lignin.</title>
        <authorList>
            <person name="Elkins J."/>
        </authorList>
    </citation>
    <scope>NUCLEOTIDE SEQUENCE [LARGE SCALE GENOMIC DNA]</scope>
    <source>
        <strain evidence="8 9">H2C3B</strain>
    </source>
</reference>
<evidence type="ECO:0000256" key="2">
    <source>
        <dbReference type="ARBA" id="ARBA00006432"/>
    </source>
</evidence>
<dbReference type="FunFam" id="3.40.50.12780:FF:000012">
    <property type="entry name" value="Non-ribosomal peptide synthetase"/>
    <property type="match status" value="2"/>
</dbReference>
<evidence type="ECO:0000256" key="1">
    <source>
        <dbReference type="ARBA" id="ARBA00001957"/>
    </source>
</evidence>
<comment type="similarity">
    <text evidence="2">Belongs to the ATP-dependent AMP-binding enzyme family.</text>
</comment>
<dbReference type="Gene3D" id="3.30.559.10">
    <property type="entry name" value="Chloramphenicol acetyltransferase-like domain"/>
    <property type="match status" value="6"/>
</dbReference>
<feature type="domain" description="Carrier" evidence="7">
    <location>
        <begin position="3639"/>
        <end position="3715"/>
    </location>
</feature>
<dbReference type="CDD" id="cd17643">
    <property type="entry name" value="A_NRPS_Cytc1-like"/>
    <property type="match status" value="2"/>
</dbReference>
<proteinExistence type="inferred from homology"/>
<dbReference type="RefSeq" id="WP_218911282.1">
    <property type="nucleotide sequence ID" value="NZ_JACCAU010000001.1"/>
</dbReference>
<dbReference type="Gene3D" id="3.40.50.1820">
    <property type="entry name" value="alpha/beta hydrolase"/>
    <property type="match status" value="1"/>
</dbReference>
<dbReference type="NCBIfam" id="NF003417">
    <property type="entry name" value="PRK04813.1"/>
    <property type="match status" value="4"/>
</dbReference>
<dbReference type="GO" id="GO:0003824">
    <property type="term" value="F:catalytic activity"/>
    <property type="evidence" value="ECO:0007669"/>
    <property type="project" value="UniProtKB-KW"/>
</dbReference>
<feature type="region of interest" description="Disordered" evidence="6">
    <location>
        <begin position="5302"/>
        <end position="5323"/>
    </location>
</feature>
<dbReference type="Gene3D" id="1.10.1200.10">
    <property type="entry name" value="ACP-like"/>
    <property type="match status" value="3"/>
</dbReference>
<dbReference type="InterPro" id="IPR020845">
    <property type="entry name" value="AMP-binding_CS"/>
</dbReference>
<dbReference type="Pfam" id="PF13193">
    <property type="entry name" value="AMP-binding_C"/>
    <property type="match status" value="3"/>
</dbReference>
<dbReference type="InterPro" id="IPR029058">
    <property type="entry name" value="AB_hydrolase_fold"/>
</dbReference>
<dbReference type="Gene3D" id="2.30.38.10">
    <property type="entry name" value="Luciferase, Domain 3"/>
    <property type="match status" value="2"/>
</dbReference>
<evidence type="ECO:0000256" key="5">
    <source>
        <dbReference type="ARBA" id="ARBA00022737"/>
    </source>
</evidence>
<dbReference type="InterPro" id="IPR006162">
    <property type="entry name" value="Ppantetheine_attach_site"/>
</dbReference>
<name>A0A7Z0B101_9BURK</name>
<comment type="cofactor">
    <cofactor evidence="1">
        <name>pantetheine 4'-phosphate</name>
        <dbReference type="ChEBI" id="CHEBI:47942"/>
    </cofactor>
</comment>
<dbReference type="PANTHER" id="PTHR45527">
    <property type="entry name" value="NONRIBOSOMAL PEPTIDE SYNTHETASE"/>
    <property type="match status" value="1"/>
</dbReference>
<dbReference type="InterPro" id="IPR009081">
    <property type="entry name" value="PP-bd_ACP"/>
</dbReference>